<sequence>FNWFDGAPIVVAMFAFNLFHPGFLLRNLESENRLPASKDSSTERIEMARV</sequence>
<feature type="non-terminal residue" evidence="1">
    <location>
        <position position="1"/>
    </location>
</feature>
<dbReference type="AlphaFoldDB" id="A0A8H3C5L9"/>
<reference evidence="1" key="1">
    <citation type="submission" date="2021-01" db="EMBL/GenBank/DDBJ databases">
        <authorList>
            <person name="Kaushik A."/>
        </authorList>
    </citation>
    <scope>NUCLEOTIDE SEQUENCE</scope>
    <source>
        <strain evidence="1">AG4-RS23</strain>
    </source>
</reference>
<protein>
    <submittedName>
        <fullName evidence="1">Uncharacterized protein</fullName>
    </submittedName>
</protein>
<comment type="caution">
    <text evidence="1">The sequence shown here is derived from an EMBL/GenBank/DDBJ whole genome shotgun (WGS) entry which is preliminary data.</text>
</comment>
<organism evidence="1 2">
    <name type="scientific">Rhizoctonia solani</name>
    <dbReference type="NCBI Taxonomy" id="456999"/>
    <lineage>
        <taxon>Eukaryota</taxon>
        <taxon>Fungi</taxon>
        <taxon>Dikarya</taxon>
        <taxon>Basidiomycota</taxon>
        <taxon>Agaricomycotina</taxon>
        <taxon>Agaricomycetes</taxon>
        <taxon>Cantharellales</taxon>
        <taxon>Ceratobasidiaceae</taxon>
        <taxon>Rhizoctonia</taxon>
    </lineage>
</organism>
<evidence type="ECO:0000313" key="1">
    <source>
        <dbReference type="EMBL" id="CAE6473763.1"/>
    </source>
</evidence>
<dbReference type="Proteomes" id="UP000663861">
    <property type="component" value="Unassembled WGS sequence"/>
</dbReference>
<evidence type="ECO:0000313" key="2">
    <source>
        <dbReference type="Proteomes" id="UP000663861"/>
    </source>
</evidence>
<name>A0A8H3C5L9_9AGAM</name>
<proteinExistence type="predicted"/>
<gene>
    <name evidence="1" type="ORF">RDB_LOCUS86967</name>
</gene>
<accession>A0A8H3C5L9</accession>
<dbReference type="EMBL" id="CAJMWY010001706">
    <property type="protein sequence ID" value="CAE6473763.1"/>
    <property type="molecule type" value="Genomic_DNA"/>
</dbReference>